<accession>A0A3E0UDF0</accession>
<name>A0A3E0UDF0_9GAMM</name>
<feature type="compositionally biased region" description="Polar residues" evidence="1">
    <location>
        <begin position="372"/>
        <end position="396"/>
    </location>
</feature>
<feature type="chain" id="PRO_5017797244" evidence="2">
    <location>
        <begin position="30"/>
        <end position="548"/>
    </location>
</feature>
<dbReference type="AlphaFoldDB" id="A0A3E0UDF0"/>
<comment type="caution">
    <text evidence="3">The sequence shown here is derived from an EMBL/GenBank/DDBJ whole genome shotgun (WGS) entry which is preliminary data.</text>
</comment>
<dbReference type="RefSeq" id="WP_115999725.1">
    <property type="nucleotide sequence ID" value="NZ_QUOV01000001.1"/>
</dbReference>
<feature type="compositionally biased region" description="Polar residues" evidence="1">
    <location>
        <begin position="438"/>
        <end position="449"/>
    </location>
</feature>
<dbReference type="Proteomes" id="UP000256999">
    <property type="component" value="Unassembled WGS sequence"/>
</dbReference>
<protein>
    <submittedName>
        <fullName evidence="3">DUF3300 domain-containing protein</fullName>
    </submittedName>
</protein>
<feature type="compositionally biased region" description="Basic residues" evidence="1">
    <location>
        <begin position="343"/>
        <end position="363"/>
    </location>
</feature>
<dbReference type="OrthoDB" id="197257at2"/>
<feature type="signal peptide" evidence="2">
    <location>
        <begin position="1"/>
        <end position="29"/>
    </location>
</feature>
<dbReference type="InterPro" id="IPR021728">
    <property type="entry name" value="DUF3300"/>
</dbReference>
<evidence type="ECO:0000313" key="3">
    <source>
        <dbReference type="EMBL" id="REL35051.1"/>
    </source>
</evidence>
<evidence type="ECO:0000256" key="1">
    <source>
        <dbReference type="SAM" id="MobiDB-lite"/>
    </source>
</evidence>
<feature type="region of interest" description="Disordered" evidence="1">
    <location>
        <begin position="324"/>
        <end position="548"/>
    </location>
</feature>
<dbReference type="EMBL" id="QUOV01000001">
    <property type="protein sequence ID" value="REL35051.1"/>
    <property type="molecule type" value="Genomic_DNA"/>
</dbReference>
<proteinExistence type="predicted"/>
<dbReference type="PANTHER" id="PTHR40269">
    <property type="entry name" value="OUTER MEMBRANE PROTEIN-RELATED"/>
    <property type="match status" value="1"/>
</dbReference>
<evidence type="ECO:0000313" key="4">
    <source>
        <dbReference type="Proteomes" id="UP000256999"/>
    </source>
</evidence>
<feature type="compositionally biased region" description="Polar residues" evidence="1">
    <location>
        <begin position="415"/>
        <end position="426"/>
    </location>
</feature>
<feature type="compositionally biased region" description="Basic and acidic residues" evidence="1">
    <location>
        <begin position="401"/>
        <end position="414"/>
    </location>
</feature>
<reference evidence="3 4" key="1">
    <citation type="submission" date="2018-08" db="EMBL/GenBank/DDBJ databases">
        <title>Thalassotalea euphylliae genome.</title>
        <authorList>
            <person name="Summers S."/>
            <person name="Rice S.A."/>
            <person name="Freckelton M.L."/>
            <person name="Nedved B.T."/>
            <person name="Hadfield M.G."/>
        </authorList>
    </citation>
    <scope>NUCLEOTIDE SEQUENCE [LARGE SCALE GENOMIC DNA]</scope>
    <source>
        <strain evidence="3 4">H2</strain>
    </source>
</reference>
<sequence length="548" mass="63790">MKTHLFNPTLLLTAALTSGLAFTSTVALAIDYSDSAYQSNEHSSDNHQSKKHNSANSDEQALLSQAQLAQLLAPIALYPDSLLSHILIAASYPLEVVEAYRWRELQGDVSTQTLSERASQQDWDASVIALVPFETVLEQMNKDLTWLRQLGDAFLAQEQDVLDSIQSLRLQAQEAGSLDAIDKVDVEYEQEKIVIVSREPEVVYVPYYDTRVVYGDWRWRHYPPVYWRHRYKFHRHHHDYWPITWHRGVHIGVGFFFSAFHWHNGYVVINHRRNFHNHYRHYYRKRHHILYSGYSKRWHHKPYHRRNVAYRTAVVKEKYRSQYPHKRNHAVRYVGKSSTSGKRGIKPHKHNALQHNYKRKHDTFKRVKGDLNKQSSSASKTSVIKTSAPKQYQRNSAKLVHKQDRQSAKRDNFKRNQSNRHTTSSKAGIKRVQAKPAQVNSTIRQQSASRPAKKYFASANNKKKPVANINSQLRHQAAGNANKKYQKVSKNSGYKNSAYKKVSQSRKSYNKSANKPAKNYARSNYKKRNHTSSRQSASRSQSRKQRQH</sequence>
<organism evidence="3 4">
    <name type="scientific">Thalassotalea euphylliae</name>
    <dbReference type="NCBI Taxonomy" id="1655234"/>
    <lineage>
        <taxon>Bacteria</taxon>
        <taxon>Pseudomonadati</taxon>
        <taxon>Pseudomonadota</taxon>
        <taxon>Gammaproteobacteria</taxon>
        <taxon>Alteromonadales</taxon>
        <taxon>Colwelliaceae</taxon>
        <taxon>Thalassotalea</taxon>
    </lineage>
</organism>
<gene>
    <name evidence="3" type="ORF">DXX92_06550</name>
</gene>
<evidence type="ECO:0000256" key="2">
    <source>
        <dbReference type="SAM" id="SignalP"/>
    </source>
</evidence>
<dbReference type="Pfam" id="PF11737">
    <property type="entry name" value="DUF3300"/>
    <property type="match status" value="1"/>
</dbReference>
<keyword evidence="2" id="KW-0732">Signal</keyword>
<dbReference type="PANTHER" id="PTHR40269:SF1">
    <property type="entry name" value="OUTER MEMBRANE PROTEIN"/>
    <property type="match status" value="1"/>
</dbReference>